<feature type="region of interest" description="Disordered" evidence="2">
    <location>
        <begin position="100"/>
        <end position="127"/>
    </location>
</feature>
<dbReference type="InterPro" id="IPR052278">
    <property type="entry name" value="Chordin-like_regulators"/>
</dbReference>
<dbReference type="PROSITE" id="PS50933">
    <property type="entry name" value="CHRD"/>
    <property type="match status" value="1"/>
</dbReference>
<protein>
    <recommendedName>
        <fullName evidence="3">CHRD domain-containing protein</fullName>
    </recommendedName>
</protein>
<accession>A0ABN7PBY8</accession>
<feature type="compositionally biased region" description="Low complexity" evidence="2">
    <location>
        <begin position="117"/>
        <end position="127"/>
    </location>
</feature>
<evidence type="ECO:0000256" key="2">
    <source>
        <dbReference type="SAM" id="MobiDB-lite"/>
    </source>
</evidence>
<evidence type="ECO:0000256" key="1">
    <source>
        <dbReference type="PROSITE-ProRule" id="PRU00230"/>
    </source>
</evidence>
<sequence>VVKIEKPAQELNVVEVQSAVVKIEKPAQELNVVEVQSAVSLSDLRQLTRGRLVLSVFSKRSPQELKLEGKVITRATCEIFQHIKPCRPPKRVSRRLSDSIDSNLSSLPYPPRNRTATKTTNDSESSETSVSGLSWLYVNREGGLVYNVEVSELPADATPIIALVSGRGRKRVELEDLTPSFQSGWANGMDDTNHLNKT</sequence>
<dbReference type="PANTHER" id="PTHR46526:SF1">
    <property type="entry name" value="CHORDIN"/>
    <property type="match status" value="1"/>
</dbReference>
<reference evidence="4" key="1">
    <citation type="submission" date="2021-03" db="EMBL/GenBank/DDBJ databases">
        <authorList>
            <person name="Tran Van P."/>
        </authorList>
    </citation>
    <scope>NUCLEOTIDE SEQUENCE</scope>
</reference>
<dbReference type="Proteomes" id="UP001153148">
    <property type="component" value="Unassembled WGS sequence"/>
</dbReference>
<dbReference type="EMBL" id="CAJPIN010041126">
    <property type="protein sequence ID" value="CAG2065237.1"/>
    <property type="molecule type" value="Genomic_DNA"/>
</dbReference>
<feature type="non-terminal residue" evidence="4">
    <location>
        <position position="1"/>
    </location>
</feature>
<evidence type="ECO:0000259" key="3">
    <source>
        <dbReference type="PROSITE" id="PS50933"/>
    </source>
</evidence>
<name>A0ABN7PBY8_TIMPD</name>
<keyword evidence="5" id="KW-1185">Reference proteome</keyword>
<feature type="domain" description="CHRD" evidence="3">
    <location>
        <begin position="1"/>
        <end position="76"/>
    </location>
</feature>
<evidence type="ECO:0000313" key="4">
    <source>
        <dbReference type="EMBL" id="CAG2065237.1"/>
    </source>
</evidence>
<organism evidence="4 5">
    <name type="scientific">Timema podura</name>
    <name type="common">Walking stick</name>
    <dbReference type="NCBI Taxonomy" id="61482"/>
    <lineage>
        <taxon>Eukaryota</taxon>
        <taxon>Metazoa</taxon>
        <taxon>Ecdysozoa</taxon>
        <taxon>Arthropoda</taxon>
        <taxon>Hexapoda</taxon>
        <taxon>Insecta</taxon>
        <taxon>Pterygota</taxon>
        <taxon>Neoptera</taxon>
        <taxon>Polyneoptera</taxon>
        <taxon>Phasmatodea</taxon>
        <taxon>Timematodea</taxon>
        <taxon>Timematoidea</taxon>
        <taxon>Timematidae</taxon>
        <taxon>Timema</taxon>
    </lineage>
</organism>
<dbReference type="PANTHER" id="PTHR46526">
    <property type="entry name" value="CHORDIN"/>
    <property type="match status" value="1"/>
</dbReference>
<keyword evidence="1" id="KW-0217">Developmental protein</keyword>
<evidence type="ECO:0000313" key="5">
    <source>
        <dbReference type="Proteomes" id="UP001153148"/>
    </source>
</evidence>
<dbReference type="InterPro" id="IPR010895">
    <property type="entry name" value="CHRD"/>
</dbReference>
<comment type="caution">
    <text evidence="4">The sequence shown here is derived from an EMBL/GenBank/DDBJ whole genome shotgun (WGS) entry which is preliminary data.</text>
</comment>
<gene>
    <name evidence="4" type="ORF">TPAB3V08_LOCUS12181</name>
</gene>
<proteinExistence type="predicted"/>